<name>A0ACC2K3R1_PERAE</name>
<organism evidence="1 2">
    <name type="scientific">Persea americana</name>
    <name type="common">Avocado</name>
    <dbReference type="NCBI Taxonomy" id="3435"/>
    <lineage>
        <taxon>Eukaryota</taxon>
        <taxon>Viridiplantae</taxon>
        <taxon>Streptophyta</taxon>
        <taxon>Embryophyta</taxon>
        <taxon>Tracheophyta</taxon>
        <taxon>Spermatophyta</taxon>
        <taxon>Magnoliopsida</taxon>
        <taxon>Magnoliidae</taxon>
        <taxon>Laurales</taxon>
        <taxon>Lauraceae</taxon>
        <taxon>Persea</taxon>
    </lineage>
</organism>
<accession>A0ACC2K3R1</accession>
<sequence>MQAAAPSLSSDTQRRVLFSPLQNRAWIVFSQQQQRPPVFAAAGAVLSSGSVAGAGGASYLSSSTLCNRVQKKPCSFLLLLRYWHRRATAQFFSGEYKQKQRCLCFCVSVVETSLRSPAHLDQ</sequence>
<proteinExistence type="predicted"/>
<evidence type="ECO:0000313" key="1">
    <source>
        <dbReference type="EMBL" id="KAJ8615740.1"/>
    </source>
</evidence>
<reference evidence="1 2" key="1">
    <citation type="journal article" date="2022" name="Hortic Res">
        <title>A haplotype resolved chromosomal level avocado genome allows analysis of novel avocado genes.</title>
        <authorList>
            <person name="Nath O."/>
            <person name="Fletcher S.J."/>
            <person name="Hayward A."/>
            <person name="Shaw L.M."/>
            <person name="Masouleh A.K."/>
            <person name="Furtado A."/>
            <person name="Henry R.J."/>
            <person name="Mitter N."/>
        </authorList>
    </citation>
    <scope>NUCLEOTIDE SEQUENCE [LARGE SCALE GENOMIC DNA]</scope>
    <source>
        <strain evidence="2">cv. Hass</strain>
    </source>
</reference>
<keyword evidence="2" id="KW-1185">Reference proteome</keyword>
<comment type="caution">
    <text evidence="1">The sequence shown here is derived from an EMBL/GenBank/DDBJ whole genome shotgun (WGS) entry which is preliminary data.</text>
</comment>
<evidence type="ECO:0000313" key="2">
    <source>
        <dbReference type="Proteomes" id="UP001234297"/>
    </source>
</evidence>
<dbReference type="Proteomes" id="UP001234297">
    <property type="component" value="Chromosome 12"/>
</dbReference>
<dbReference type="EMBL" id="CM056820">
    <property type="protein sequence ID" value="KAJ8615740.1"/>
    <property type="molecule type" value="Genomic_DNA"/>
</dbReference>
<gene>
    <name evidence="1" type="ORF">MRB53_035112</name>
</gene>
<protein>
    <submittedName>
        <fullName evidence="1">Uncharacterized protein</fullName>
    </submittedName>
</protein>